<dbReference type="InterPro" id="IPR036691">
    <property type="entry name" value="Endo/exonu/phosph_ase_sf"/>
</dbReference>
<keyword evidence="1" id="KW-0269">Exonuclease</keyword>
<dbReference type="PANTHER" id="PTHR12121:SF34">
    <property type="entry name" value="PROTEIN ANGEL"/>
    <property type="match status" value="1"/>
</dbReference>
<organism evidence="1 2">
    <name type="scientific">Pseudocohnilembus persalinus</name>
    <name type="common">Ciliate</name>
    <dbReference type="NCBI Taxonomy" id="266149"/>
    <lineage>
        <taxon>Eukaryota</taxon>
        <taxon>Sar</taxon>
        <taxon>Alveolata</taxon>
        <taxon>Ciliophora</taxon>
        <taxon>Intramacronucleata</taxon>
        <taxon>Oligohymenophorea</taxon>
        <taxon>Scuticociliatia</taxon>
        <taxon>Philasterida</taxon>
        <taxon>Pseudocohnilembidae</taxon>
        <taxon>Pseudocohnilembus</taxon>
    </lineage>
</organism>
<keyword evidence="2" id="KW-1185">Reference proteome</keyword>
<proteinExistence type="predicted"/>
<dbReference type="GO" id="GO:0004519">
    <property type="term" value="F:endonuclease activity"/>
    <property type="evidence" value="ECO:0007669"/>
    <property type="project" value="UniProtKB-KW"/>
</dbReference>
<evidence type="ECO:0000313" key="1">
    <source>
        <dbReference type="EMBL" id="KRX09383.1"/>
    </source>
</evidence>
<sequence>MELESTKIFPKEQHLDYYKEEINQKNKMIKVEYNNQFKYNEQNKNIIYEKQFDFTIMTYNILADYYEPYQWMVQFNPEYIKFEYRRKQIIERIKNLSPDIICLQEVDEYESFYKQQLENLGYISEYQQKDQKVEGILIGVKKEKFKIVEKQIIKLNEDIKDIKFLSNKLQKKIFKPQVAMIIIAEVLGLKQEQKQQISICNTHLFWDPKQVYCKYLQACHILDIFNNKLSKDQQQNLVFCGDLNSIQKCDTTALFHHKKRPCFENILPSEQINVKQAHMNDMQKIYDHYINKFDKIELETVYNDDFQIYNESKQNEQINVEQSQKQTQNEQNGTILQCTEDQQENGVQNKDDQNDQYELNWYGQKKVRPVTCFHPTRLLNLDYIYFNKNSESLKLEKVLKLPNIERDVLVQGCNFIMPNKFEGSDHFPLMAEFSILSRKQ</sequence>
<accession>A0A0V0R4I0</accession>
<gene>
    <name evidence="1" type="ORF">PPERSA_04689</name>
</gene>
<dbReference type="Proteomes" id="UP000054937">
    <property type="component" value="Unassembled WGS sequence"/>
</dbReference>
<dbReference type="InParanoid" id="A0A0V0R4I0"/>
<dbReference type="OrthoDB" id="428734at2759"/>
<dbReference type="OMA" id="QISICNT"/>
<keyword evidence="1" id="KW-0540">Nuclease</keyword>
<dbReference type="EMBL" id="LDAU01000051">
    <property type="protein sequence ID" value="KRX09383.1"/>
    <property type="molecule type" value="Genomic_DNA"/>
</dbReference>
<dbReference type="SUPFAM" id="SSF56219">
    <property type="entry name" value="DNase I-like"/>
    <property type="match status" value="1"/>
</dbReference>
<keyword evidence="1" id="KW-0378">Hydrolase</keyword>
<keyword evidence="1" id="KW-0255">Endonuclease</keyword>
<dbReference type="PANTHER" id="PTHR12121">
    <property type="entry name" value="CARBON CATABOLITE REPRESSOR PROTEIN 4"/>
    <property type="match status" value="1"/>
</dbReference>
<comment type="caution">
    <text evidence="1">The sequence shown here is derived from an EMBL/GenBank/DDBJ whole genome shotgun (WGS) entry which is preliminary data.</text>
</comment>
<reference evidence="1 2" key="1">
    <citation type="journal article" date="2015" name="Sci. Rep.">
        <title>Genome of the facultative scuticociliatosis pathogen Pseudocohnilembus persalinus provides insight into its virulence through horizontal gene transfer.</title>
        <authorList>
            <person name="Xiong J."/>
            <person name="Wang G."/>
            <person name="Cheng J."/>
            <person name="Tian M."/>
            <person name="Pan X."/>
            <person name="Warren A."/>
            <person name="Jiang C."/>
            <person name="Yuan D."/>
            <person name="Miao W."/>
        </authorList>
    </citation>
    <scope>NUCLEOTIDE SEQUENCE [LARGE SCALE GENOMIC DNA]</scope>
    <source>
        <strain evidence="1">36N120E</strain>
    </source>
</reference>
<dbReference type="AlphaFoldDB" id="A0A0V0R4I0"/>
<evidence type="ECO:0000313" key="2">
    <source>
        <dbReference type="Proteomes" id="UP000054937"/>
    </source>
</evidence>
<name>A0A0V0R4I0_PSEPJ</name>
<protein>
    <submittedName>
        <fullName evidence="1">Endonuclease/exonuclease/phosphatase</fullName>
    </submittedName>
</protein>
<dbReference type="Gene3D" id="3.60.10.10">
    <property type="entry name" value="Endonuclease/exonuclease/phosphatase"/>
    <property type="match status" value="1"/>
</dbReference>
<dbReference type="GO" id="GO:0000175">
    <property type="term" value="F:3'-5'-RNA exonuclease activity"/>
    <property type="evidence" value="ECO:0007669"/>
    <property type="project" value="TreeGrafter"/>
</dbReference>
<dbReference type="InterPro" id="IPR050410">
    <property type="entry name" value="CCR4/nocturin_mRNA_transcr"/>
</dbReference>